<dbReference type="PANTHER" id="PTHR15497:SF1">
    <property type="entry name" value="3-HYDROXYANTHRANILATE 3,4-DIOXYGENASE"/>
    <property type="match status" value="1"/>
</dbReference>
<evidence type="ECO:0000256" key="1">
    <source>
        <dbReference type="ARBA" id="ARBA00001954"/>
    </source>
</evidence>
<dbReference type="GO" id="GO:0008198">
    <property type="term" value="F:ferrous iron binding"/>
    <property type="evidence" value="ECO:0007669"/>
    <property type="project" value="UniProtKB-UniRule"/>
</dbReference>
<dbReference type="GO" id="GO:0000334">
    <property type="term" value="F:3-hydroxyanthranilate 3,4-dioxygenase activity"/>
    <property type="evidence" value="ECO:0007669"/>
    <property type="project" value="UniProtKB-UniRule"/>
</dbReference>
<dbReference type="InterPro" id="IPR010329">
    <property type="entry name" value="3hydroanth_dOase"/>
</dbReference>
<dbReference type="HAMAP" id="MF_00825">
    <property type="entry name" value="3_HAO"/>
    <property type="match status" value="1"/>
</dbReference>
<keyword evidence="11" id="KW-1185">Reference proteome</keyword>
<keyword evidence="8 9" id="KW-0408">Iron</keyword>
<protein>
    <recommendedName>
        <fullName evidence="9">3-hydroxyanthranilate 3,4-dioxygenase</fullName>
        <ecNumber evidence="9">1.13.11.6</ecNumber>
    </recommendedName>
    <alternativeName>
        <fullName evidence="9">3-hydroxyanthranilate oxygenase</fullName>
        <shortName evidence="9">3-HAO</shortName>
    </alternativeName>
    <alternativeName>
        <fullName evidence="9">3-hydroxyanthranilic acid dioxygenase</fullName>
        <shortName evidence="9">HAD</shortName>
    </alternativeName>
    <alternativeName>
        <fullName evidence="9">Biosynthesis of nicotinic acid protein 1</fullName>
    </alternativeName>
</protein>
<keyword evidence="3 9" id="KW-0963">Cytoplasm</keyword>
<dbReference type="CDD" id="cd06123">
    <property type="entry name" value="cupin_HAO"/>
    <property type="match status" value="1"/>
</dbReference>
<feature type="binding site" evidence="9">
    <location>
        <position position="67"/>
    </location>
    <ligand>
        <name>Fe cation</name>
        <dbReference type="ChEBI" id="CHEBI:24875"/>
        <note>catalytic</note>
    </ligand>
</feature>
<gene>
    <name evidence="9" type="primary">BNA1</name>
    <name evidence="10" type="ORF">LECACI_7A007923</name>
</gene>
<dbReference type="GO" id="GO:0019805">
    <property type="term" value="P:quinolinate biosynthetic process"/>
    <property type="evidence" value="ECO:0007669"/>
    <property type="project" value="UniProtKB-UniRule"/>
</dbReference>
<dbReference type="GO" id="GO:0043420">
    <property type="term" value="P:anthranilate metabolic process"/>
    <property type="evidence" value="ECO:0007669"/>
    <property type="project" value="UniProtKB-UniRule"/>
</dbReference>
<evidence type="ECO:0000256" key="7">
    <source>
        <dbReference type="ARBA" id="ARBA00023002"/>
    </source>
</evidence>
<dbReference type="PANTHER" id="PTHR15497">
    <property type="entry name" value="3-HYDROXYANTHRANILATE 3,4-DIOXYGENASE"/>
    <property type="match status" value="1"/>
</dbReference>
<evidence type="ECO:0000313" key="11">
    <source>
        <dbReference type="Proteomes" id="UP001296104"/>
    </source>
</evidence>
<dbReference type="Proteomes" id="UP001296104">
    <property type="component" value="Unassembled WGS sequence"/>
</dbReference>
<keyword evidence="7 9" id="KW-0560">Oxidoreductase</keyword>
<reference evidence="10" key="1">
    <citation type="submission" date="2023-11" db="EMBL/GenBank/DDBJ databases">
        <authorList>
            <person name="Alioto T."/>
            <person name="Alioto T."/>
            <person name="Gomez Garrido J."/>
        </authorList>
    </citation>
    <scope>NUCLEOTIDE SEQUENCE</scope>
</reference>
<name>A0AAI8Z5D9_9PEZI</name>
<dbReference type="Pfam" id="PF06052">
    <property type="entry name" value="3-HAO"/>
    <property type="match status" value="1"/>
</dbReference>
<dbReference type="Gene3D" id="2.60.120.10">
    <property type="entry name" value="Jelly Rolls"/>
    <property type="match status" value="1"/>
</dbReference>
<feature type="binding site" evidence="9">
    <location>
        <position position="175"/>
    </location>
    <ligand>
        <name>a divalent metal cation</name>
        <dbReference type="ChEBI" id="CHEBI:60240"/>
    </ligand>
</feature>
<keyword evidence="4 9" id="KW-0662">Pyridine nucleotide biosynthesis</keyword>
<comment type="caution">
    <text evidence="10">The sequence shown here is derived from an EMBL/GenBank/DDBJ whole genome shotgun (WGS) entry which is preliminary data.</text>
</comment>
<comment type="catalytic activity">
    <reaction evidence="9">
        <text>3-hydroxyanthranilate + O2 = (2Z,4Z)-2-amino-3-carboxymuconate 6-semialdehyde</text>
        <dbReference type="Rhea" id="RHEA:17953"/>
        <dbReference type="ChEBI" id="CHEBI:15379"/>
        <dbReference type="ChEBI" id="CHEBI:36559"/>
        <dbReference type="ChEBI" id="CHEBI:77612"/>
        <dbReference type="EC" id="1.13.11.6"/>
    </reaction>
</comment>
<comment type="cofactor">
    <cofactor evidence="1 9">
        <name>Fe(2+)</name>
        <dbReference type="ChEBI" id="CHEBI:29033"/>
    </cofactor>
</comment>
<dbReference type="EMBL" id="CAVMBE010000069">
    <property type="protein sequence ID" value="CAK4032765.1"/>
    <property type="molecule type" value="Genomic_DNA"/>
</dbReference>
<evidence type="ECO:0000256" key="8">
    <source>
        <dbReference type="ARBA" id="ARBA00023004"/>
    </source>
</evidence>
<dbReference type="GO" id="GO:0006569">
    <property type="term" value="P:L-tryptophan catabolic process"/>
    <property type="evidence" value="ECO:0007669"/>
    <property type="project" value="UniProtKB-UniRule"/>
</dbReference>
<feature type="binding site" evidence="9">
    <location>
        <position position="123"/>
    </location>
    <ligand>
        <name>substrate</name>
    </ligand>
</feature>
<dbReference type="InterPro" id="IPR011051">
    <property type="entry name" value="RmlC_Cupin_sf"/>
</dbReference>
<comment type="pathway">
    <text evidence="9">Cofactor biosynthesis; NAD(+) biosynthesis; quinolinate from L-kynurenine: step 3/3.</text>
</comment>
<evidence type="ECO:0000256" key="3">
    <source>
        <dbReference type="ARBA" id="ARBA00022490"/>
    </source>
</evidence>
<keyword evidence="6 9" id="KW-0223">Dioxygenase</keyword>
<comment type="function">
    <text evidence="2 9">Catalyzes the oxidative ring opening of 3-hydroxyanthranilate to 2-amino-3-carboxymuconate semialdehyde, which spontaneously cyclizes to quinolinate.</text>
</comment>
<evidence type="ECO:0000256" key="6">
    <source>
        <dbReference type="ARBA" id="ARBA00022964"/>
    </source>
</evidence>
<dbReference type="InterPro" id="IPR014710">
    <property type="entry name" value="RmlC-like_jellyroll"/>
</dbReference>
<dbReference type="GO" id="GO:0034354">
    <property type="term" value="P:'de novo' NAD+ biosynthetic process from L-tryptophan"/>
    <property type="evidence" value="ECO:0007669"/>
    <property type="project" value="UniProtKB-UniRule"/>
</dbReference>
<keyword evidence="5 9" id="KW-0479">Metal-binding</keyword>
<comment type="subcellular location">
    <subcellularLocation>
        <location evidence="9">Cytoplasm</location>
    </subcellularLocation>
</comment>
<accession>A0AAI8Z5D9</accession>
<dbReference type="AlphaFoldDB" id="A0AAI8Z5D9"/>
<evidence type="ECO:0000256" key="9">
    <source>
        <dbReference type="HAMAP-Rule" id="MF_03019"/>
    </source>
</evidence>
<proteinExistence type="inferred from homology"/>
<evidence type="ECO:0000256" key="5">
    <source>
        <dbReference type="ARBA" id="ARBA00022723"/>
    </source>
</evidence>
<feature type="binding site" evidence="9">
    <location>
        <position position="113"/>
    </location>
    <ligand>
        <name>substrate</name>
    </ligand>
</feature>
<evidence type="ECO:0000256" key="2">
    <source>
        <dbReference type="ARBA" id="ARBA00002752"/>
    </source>
</evidence>
<feature type="binding site" evidence="9">
    <location>
        <position position="57"/>
    </location>
    <ligand>
        <name>O2</name>
        <dbReference type="ChEBI" id="CHEBI:15379"/>
    </ligand>
</feature>
<dbReference type="NCBIfam" id="TIGR03037">
    <property type="entry name" value="anthran_nbaC"/>
    <property type="match status" value="1"/>
</dbReference>
<feature type="binding site" evidence="9">
    <location>
        <position position="138"/>
    </location>
    <ligand>
        <name>a divalent metal cation</name>
        <dbReference type="ChEBI" id="CHEBI:60240"/>
    </ligand>
</feature>
<organism evidence="10 11">
    <name type="scientific">Lecanosticta acicola</name>
    <dbReference type="NCBI Taxonomy" id="111012"/>
    <lineage>
        <taxon>Eukaryota</taxon>
        <taxon>Fungi</taxon>
        <taxon>Dikarya</taxon>
        <taxon>Ascomycota</taxon>
        <taxon>Pezizomycotina</taxon>
        <taxon>Dothideomycetes</taxon>
        <taxon>Dothideomycetidae</taxon>
        <taxon>Mycosphaerellales</taxon>
        <taxon>Mycosphaerellaceae</taxon>
        <taxon>Lecanosticta</taxon>
    </lineage>
</organism>
<feature type="binding site" evidence="9">
    <location>
        <position position="178"/>
    </location>
    <ligand>
        <name>a divalent metal cation</name>
        <dbReference type="ChEBI" id="CHEBI:60240"/>
    </ligand>
</feature>
<feature type="binding site" evidence="9">
    <location>
        <position position="109"/>
    </location>
    <ligand>
        <name>Fe cation</name>
        <dbReference type="ChEBI" id="CHEBI:24875"/>
        <note>catalytic</note>
    </ligand>
</feature>
<evidence type="ECO:0000313" key="10">
    <source>
        <dbReference type="EMBL" id="CAK4032765.1"/>
    </source>
</evidence>
<feature type="binding site" evidence="9">
    <location>
        <position position="67"/>
    </location>
    <ligand>
        <name>substrate</name>
    </ligand>
</feature>
<evidence type="ECO:0000256" key="4">
    <source>
        <dbReference type="ARBA" id="ARBA00022642"/>
    </source>
</evidence>
<dbReference type="EC" id="1.13.11.6" evidence="9"/>
<feature type="binding site" evidence="9">
    <location>
        <position position="141"/>
    </location>
    <ligand>
        <name>a divalent metal cation</name>
        <dbReference type="ChEBI" id="CHEBI:60240"/>
    </ligand>
</feature>
<feature type="binding site" evidence="9">
    <location>
        <position position="61"/>
    </location>
    <ligand>
        <name>Fe cation</name>
        <dbReference type="ChEBI" id="CHEBI:24875"/>
        <note>catalytic</note>
    </ligand>
</feature>
<comment type="similarity">
    <text evidence="9">Belongs to the 3-HAO family.</text>
</comment>
<sequence>MRTATLATTSKAPPTGFPLNLPKWLSENSHLLKPPINNYCVYSEPMMVMVVGGPNARTDYHINETPEFFYQYQGRMLLKTVQEVNGKDEFVDVYINEGELFLLPANTPHNPVRFADTVGLVIEQPRPEGSLDRLRWYCDNCGDVVKEDAFHCTDLGTQIKDAVNKFKADEAARKCKSCGTVIDTAPKPEEMERMRTSPS</sequence>
<dbReference type="FunFam" id="2.60.120.10:FF:000093">
    <property type="entry name" value="3-hydroxyanthranilate 3,4-dioxygenase"/>
    <property type="match status" value="1"/>
</dbReference>
<dbReference type="SUPFAM" id="SSF51182">
    <property type="entry name" value="RmlC-like cupins"/>
    <property type="match status" value="1"/>
</dbReference>
<dbReference type="GO" id="GO:0005737">
    <property type="term" value="C:cytoplasm"/>
    <property type="evidence" value="ECO:0007669"/>
    <property type="project" value="UniProtKB-SubCell"/>
</dbReference>